<dbReference type="SUPFAM" id="SSF52980">
    <property type="entry name" value="Restriction endonuclease-like"/>
    <property type="match status" value="1"/>
</dbReference>
<dbReference type="InterPro" id="IPR009822">
    <property type="entry name" value="YaeQ"/>
</dbReference>
<dbReference type="Proteomes" id="UP000194841">
    <property type="component" value="Unassembled WGS sequence"/>
</dbReference>
<gene>
    <name evidence="1" type="ORF">B1199_15735</name>
</gene>
<evidence type="ECO:0000313" key="2">
    <source>
        <dbReference type="Proteomes" id="UP000194841"/>
    </source>
</evidence>
<dbReference type="Gene3D" id="3.10.640.10">
    <property type="entry name" value="Restriction endonuclease-like alpha-beta roll domain"/>
    <property type="match status" value="1"/>
</dbReference>
<dbReference type="InterPro" id="IPR011335">
    <property type="entry name" value="Restrct_endonuc-II-like"/>
</dbReference>
<dbReference type="AlphaFoldDB" id="A0A244CMK1"/>
<name>A0A244CMK1_PSEDV</name>
<accession>A0A244CMK1</accession>
<evidence type="ECO:0000313" key="1">
    <source>
        <dbReference type="EMBL" id="OUL56822.1"/>
    </source>
</evidence>
<comment type="caution">
    <text evidence="1">The sequence shown here is derived from an EMBL/GenBank/DDBJ whole genome shotgun (WGS) entry which is preliminary data.</text>
</comment>
<reference evidence="1 2" key="1">
    <citation type="submission" date="2017-02" db="EMBL/GenBank/DDBJ databases">
        <title>Pseudoalteromonas ulvae TC14 Genome.</title>
        <authorList>
            <person name="Molmeret M."/>
        </authorList>
    </citation>
    <scope>NUCLEOTIDE SEQUENCE [LARGE SCALE GENOMIC DNA]</scope>
    <source>
        <strain evidence="1">TC14</strain>
    </source>
</reference>
<sequence>MRGIIMANKQIVFKAHLDVSDMNHHRYEHKDVTISLLPKEDIEHFLLKLIGYCLLPLESAFWSKTNDQPIHPDLGLQDEIGDYTLWIEVGFPSQKRLDKACQLAKKVVLITLKESEWLDNMKSYLRKRAIKVIAIDIKFLNQLQIDISKRLDWSVIIEHNKLTISNDLGYYETSLPQDCDIVY</sequence>
<dbReference type="OrthoDB" id="6303441at2"/>
<keyword evidence="2" id="KW-1185">Reference proteome</keyword>
<dbReference type="PANTHER" id="PTHR38784:SF1">
    <property type="entry name" value="SUCROSE PHOSPHORYLASE"/>
    <property type="match status" value="1"/>
</dbReference>
<dbReference type="SMART" id="SM01322">
    <property type="entry name" value="YaeQ"/>
    <property type="match status" value="1"/>
</dbReference>
<organism evidence="1 2">
    <name type="scientific">Pseudoalteromonas ulvae</name>
    <dbReference type="NCBI Taxonomy" id="107327"/>
    <lineage>
        <taxon>Bacteria</taxon>
        <taxon>Pseudomonadati</taxon>
        <taxon>Pseudomonadota</taxon>
        <taxon>Gammaproteobacteria</taxon>
        <taxon>Alteromonadales</taxon>
        <taxon>Pseudoalteromonadaceae</taxon>
        <taxon>Pseudoalteromonas</taxon>
    </lineage>
</organism>
<dbReference type="Pfam" id="PF07152">
    <property type="entry name" value="YaeQ"/>
    <property type="match status" value="1"/>
</dbReference>
<protein>
    <recommendedName>
        <fullName evidence="3">YaeQ family protein</fullName>
    </recommendedName>
</protein>
<dbReference type="PANTHER" id="PTHR38784">
    <property type="entry name" value="SUCROSE PHOSPHORYLASE"/>
    <property type="match status" value="1"/>
</dbReference>
<dbReference type="InterPro" id="IPR038590">
    <property type="entry name" value="YaeQ_sf"/>
</dbReference>
<evidence type="ECO:0008006" key="3">
    <source>
        <dbReference type="Google" id="ProtNLM"/>
    </source>
</evidence>
<proteinExistence type="predicted"/>
<dbReference type="EMBL" id="MWPV01000005">
    <property type="protein sequence ID" value="OUL56822.1"/>
    <property type="molecule type" value="Genomic_DNA"/>
</dbReference>